<dbReference type="Proteomes" id="UP000232688">
    <property type="component" value="Unassembled WGS sequence"/>
</dbReference>
<dbReference type="EMBL" id="LLXH01009275">
    <property type="protein sequence ID" value="PKC50698.1"/>
    <property type="molecule type" value="Genomic_DNA"/>
</dbReference>
<accession>A0A2N0QI21</accession>
<reference evidence="1 2" key="2">
    <citation type="submission" date="2017-10" db="EMBL/GenBank/DDBJ databases">
        <title>Genome analyses suggest a sexual origin of heterokaryosis in a supposedly ancient asexual fungus.</title>
        <authorList>
            <person name="Corradi N."/>
            <person name="Sedzielewska K."/>
            <person name="Noel J."/>
            <person name="Charron P."/>
            <person name="Farinelli L."/>
            <person name="Marton T."/>
            <person name="Kruger M."/>
            <person name="Pelin A."/>
            <person name="Brachmann A."/>
            <person name="Corradi N."/>
        </authorList>
    </citation>
    <scope>NUCLEOTIDE SEQUENCE [LARGE SCALE GENOMIC DNA]</scope>
    <source>
        <strain evidence="1 2">A1</strain>
    </source>
</reference>
<organism evidence="1 2">
    <name type="scientific">Rhizophagus irregularis</name>
    <dbReference type="NCBI Taxonomy" id="588596"/>
    <lineage>
        <taxon>Eukaryota</taxon>
        <taxon>Fungi</taxon>
        <taxon>Fungi incertae sedis</taxon>
        <taxon>Mucoromycota</taxon>
        <taxon>Glomeromycotina</taxon>
        <taxon>Glomeromycetes</taxon>
        <taxon>Glomerales</taxon>
        <taxon>Glomeraceae</taxon>
        <taxon>Rhizophagus</taxon>
    </lineage>
</organism>
<dbReference type="AlphaFoldDB" id="A0A2N0QI21"/>
<gene>
    <name evidence="1" type="ORF">RhiirA1_485590</name>
</gene>
<sequence length="77" mass="8499">MYTSTISDQTDRTGTLVRYDGAGLLAGIPSRNDIVAEFDNGITTIFQQSLSGKQPIHFMPTDGSGRKYHRHPTILQC</sequence>
<reference evidence="1 2" key="1">
    <citation type="submission" date="2017-10" db="EMBL/GenBank/DDBJ databases">
        <title>Extensive intraspecific genome diversity in a model arbuscular mycorrhizal fungus.</title>
        <authorList>
            <person name="Chen E.C.H."/>
            <person name="Morin E."/>
            <person name="Baudet D."/>
            <person name="Noel J."/>
            <person name="Ndikumana S."/>
            <person name="Charron P."/>
            <person name="St-Onge C."/>
            <person name="Giorgi J."/>
            <person name="Grigoriev I.V."/>
            <person name="Roux C."/>
            <person name="Martin F.M."/>
            <person name="Corradi N."/>
        </authorList>
    </citation>
    <scope>NUCLEOTIDE SEQUENCE [LARGE SCALE GENOMIC DNA]</scope>
    <source>
        <strain evidence="1 2">A1</strain>
    </source>
</reference>
<evidence type="ECO:0000313" key="1">
    <source>
        <dbReference type="EMBL" id="PKC50698.1"/>
    </source>
</evidence>
<protein>
    <submittedName>
        <fullName evidence="1">Uncharacterized protein</fullName>
    </submittedName>
</protein>
<evidence type="ECO:0000313" key="2">
    <source>
        <dbReference type="Proteomes" id="UP000232688"/>
    </source>
</evidence>
<proteinExistence type="predicted"/>
<name>A0A2N0QI21_9GLOM</name>
<comment type="caution">
    <text evidence="1">The sequence shown here is derived from an EMBL/GenBank/DDBJ whole genome shotgun (WGS) entry which is preliminary data.</text>
</comment>
<dbReference type="VEuPathDB" id="FungiDB:RhiirA1_485590"/>